<sequence>MRCALSLVPRARPEPTIALINIVFLMLVFFLIAGSLAPRPDPDITLISLSDIATEPPRDALLLLPDGGLRLNGLDVALADAVAHFAGEQHVRLLPDRAAPAARLIETAQALRAGGAQKLVIVTQEGVK</sequence>
<dbReference type="Proteomes" id="UP001431784">
    <property type="component" value="Unassembled WGS sequence"/>
</dbReference>
<keyword evidence="10" id="KW-1185">Reference proteome</keyword>
<dbReference type="Pfam" id="PF02472">
    <property type="entry name" value="ExbD"/>
    <property type="match status" value="1"/>
</dbReference>
<dbReference type="RefSeq" id="WP_274350349.1">
    <property type="nucleotide sequence ID" value="NZ_JAQZSM010000001.1"/>
</dbReference>
<keyword evidence="7" id="KW-0813">Transport</keyword>
<evidence type="ECO:0000256" key="6">
    <source>
        <dbReference type="ARBA" id="ARBA00023136"/>
    </source>
</evidence>
<keyword evidence="3" id="KW-1003">Cell membrane</keyword>
<evidence type="ECO:0000256" key="4">
    <source>
        <dbReference type="ARBA" id="ARBA00022692"/>
    </source>
</evidence>
<dbReference type="EMBL" id="JAQZSM010000001">
    <property type="protein sequence ID" value="MDD7969841.1"/>
    <property type="molecule type" value="Genomic_DNA"/>
</dbReference>
<protein>
    <submittedName>
        <fullName evidence="9">Biopolymer transporter ExbD</fullName>
    </submittedName>
</protein>
<comment type="similarity">
    <text evidence="2 7">Belongs to the ExbD/TolR family.</text>
</comment>
<evidence type="ECO:0000256" key="2">
    <source>
        <dbReference type="ARBA" id="ARBA00005811"/>
    </source>
</evidence>
<keyword evidence="5 8" id="KW-1133">Transmembrane helix</keyword>
<keyword evidence="7" id="KW-0653">Protein transport</keyword>
<accession>A0ABT5T601</accession>
<comment type="caution">
    <text evidence="9">The sequence shown here is derived from an EMBL/GenBank/DDBJ whole genome shotgun (WGS) entry which is preliminary data.</text>
</comment>
<proteinExistence type="inferred from homology"/>
<evidence type="ECO:0000256" key="7">
    <source>
        <dbReference type="RuleBase" id="RU003879"/>
    </source>
</evidence>
<evidence type="ECO:0000256" key="8">
    <source>
        <dbReference type="SAM" id="Phobius"/>
    </source>
</evidence>
<comment type="subcellular location">
    <subcellularLocation>
        <location evidence="1">Cell membrane</location>
        <topology evidence="1">Single-pass membrane protein</topology>
    </subcellularLocation>
    <subcellularLocation>
        <location evidence="7">Cell membrane</location>
        <topology evidence="7">Single-pass type II membrane protein</topology>
    </subcellularLocation>
</comment>
<evidence type="ECO:0000313" key="9">
    <source>
        <dbReference type="EMBL" id="MDD7969841.1"/>
    </source>
</evidence>
<dbReference type="InterPro" id="IPR003400">
    <property type="entry name" value="ExbD"/>
</dbReference>
<keyword evidence="6 8" id="KW-0472">Membrane</keyword>
<evidence type="ECO:0000256" key="1">
    <source>
        <dbReference type="ARBA" id="ARBA00004162"/>
    </source>
</evidence>
<name>A0ABT5T601_9RHOB</name>
<keyword evidence="4 7" id="KW-0812">Transmembrane</keyword>
<evidence type="ECO:0000313" key="10">
    <source>
        <dbReference type="Proteomes" id="UP001431784"/>
    </source>
</evidence>
<feature type="transmembrane region" description="Helical" evidence="8">
    <location>
        <begin position="16"/>
        <end position="37"/>
    </location>
</feature>
<reference evidence="9" key="1">
    <citation type="submission" date="2023-02" db="EMBL/GenBank/DDBJ databases">
        <title>Description of Roseinatronobacter alkalisoli sp. nov., an alkaliphilic bacerium isolated from soda soil.</title>
        <authorList>
            <person name="Wei W."/>
        </authorList>
    </citation>
    <scope>NUCLEOTIDE SEQUENCE</scope>
    <source>
        <strain evidence="9">HJB301</strain>
    </source>
</reference>
<gene>
    <name evidence="9" type="ORF">PUT78_01905</name>
</gene>
<evidence type="ECO:0000256" key="5">
    <source>
        <dbReference type="ARBA" id="ARBA00022989"/>
    </source>
</evidence>
<organism evidence="9 10">
    <name type="scientific">Roseinatronobacter alkalisoli</name>
    <dbReference type="NCBI Taxonomy" id="3028235"/>
    <lineage>
        <taxon>Bacteria</taxon>
        <taxon>Pseudomonadati</taxon>
        <taxon>Pseudomonadota</taxon>
        <taxon>Alphaproteobacteria</taxon>
        <taxon>Rhodobacterales</taxon>
        <taxon>Paracoccaceae</taxon>
        <taxon>Roseinatronobacter</taxon>
    </lineage>
</organism>
<evidence type="ECO:0000256" key="3">
    <source>
        <dbReference type="ARBA" id="ARBA00022475"/>
    </source>
</evidence>